<accession>A0ABV6NG20</accession>
<dbReference type="RefSeq" id="WP_273845804.1">
    <property type="nucleotide sequence ID" value="NZ_JAQQWT010000014.1"/>
</dbReference>
<sequence length="569" mass="65450">MHRTTQYAIDVIEEKIVAGRSVKLACQRHLDDIKKSKLAPFMYRFDEEKASVIIDYAETLIIGEGEEKQPLILEPFQAFIFGSLHGWVHKETGYKRFRSSYIQIGRQQGKSMLNGVLGTFYGNFDGYNYGQIFCTATKQKQAMIVLNEMIKFIRSDEDLDEMFNIKEYKSEIDCLITNSTITALSRDTNSIDGFRPLLGIVDEFHAHKDNQMYKLLEGGTGNLNECLISVITTAGFDLNSPCYEMYEYCKKILEGVHSNDSRFVYIAELDKDDDIWDSSNWIKANPLTCKIPEGVKRMEDIANTAKEMGGSELRDFMTKRLNTWVQFADNQYMNMEHWKKCESDKTLEDMRGKTAVSGLDLSSGGDLTSLSLVFPYNDDNVRKYFIHSHSFIPKNKVAEHIQSDHAPYDMWIRDELLTITETLGGIKTDYKYIIAYLKKIIEEYDIDLELICYDPHNSSAFLYDLEELGYDSLSIVQSARNLNDATVDFRLEVEAGNVEYDKRNKLLTWSITNAKTVSNSFGEIKIDKDLQTKRIDPVDAIIDAWTQAMQQELDMSQFVTDDYLDKLGW</sequence>
<reference evidence="3 4" key="1">
    <citation type="submission" date="2024-09" db="EMBL/GenBank/DDBJ databases">
        <authorList>
            <person name="Sun Q."/>
            <person name="Mori K."/>
        </authorList>
    </citation>
    <scope>NUCLEOTIDE SEQUENCE [LARGE SCALE GENOMIC DNA]</scope>
    <source>
        <strain evidence="3 4">NCAIM B.02301</strain>
    </source>
</reference>
<feature type="domain" description="Terminase large subunit-like endonuclease" evidence="2">
    <location>
        <begin position="259"/>
        <end position="552"/>
    </location>
</feature>
<evidence type="ECO:0000313" key="3">
    <source>
        <dbReference type="EMBL" id="MFC0559676.1"/>
    </source>
</evidence>
<dbReference type="InterPro" id="IPR046462">
    <property type="entry name" value="TerL_nuclease"/>
</dbReference>
<protein>
    <submittedName>
        <fullName evidence="3">Terminase large subunit</fullName>
    </submittedName>
</protein>
<feature type="domain" description="Terminase large subunit-like ATPase" evidence="1">
    <location>
        <begin position="75"/>
        <end position="251"/>
    </location>
</feature>
<dbReference type="PANTHER" id="PTHR41287">
    <property type="match status" value="1"/>
</dbReference>
<dbReference type="Pfam" id="PF20441">
    <property type="entry name" value="TerL_nuclease"/>
    <property type="match status" value="1"/>
</dbReference>
<evidence type="ECO:0000313" key="4">
    <source>
        <dbReference type="Proteomes" id="UP001589833"/>
    </source>
</evidence>
<gene>
    <name evidence="3" type="ORF">ACFFH4_11525</name>
</gene>
<evidence type="ECO:0000259" key="1">
    <source>
        <dbReference type="Pfam" id="PF03354"/>
    </source>
</evidence>
<proteinExistence type="predicted"/>
<dbReference type="InterPro" id="IPR046461">
    <property type="entry name" value="TerL_ATPase"/>
</dbReference>
<dbReference type="Pfam" id="PF03354">
    <property type="entry name" value="TerL_ATPase"/>
    <property type="match status" value="1"/>
</dbReference>
<dbReference type="Proteomes" id="UP001589833">
    <property type="component" value="Unassembled WGS sequence"/>
</dbReference>
<evidence type="ECO:0000259" key="2">
    <source>
        <dbReference type="Pfam" id="PF20441"/>
    </source>
</evidence>
<dbReference type="EMBL" id="JBHLTR010000016">
    <property type="protein sequence ID" value="MFC0559676.1"/>
    <property type="molecule type" value="Genomic_DNA"/>
</dbReference>
<comment type="caution">
    <text evidence="3">The sequence shown here is derived from an EMBL/GenBank/DDBJ whole genome shotgun (WGS) entry which is preliminary data.</text>
</comment>
<dbReference type="Gene3D" id="3.40.50.300">
    <property type="entry name" value="P-loop containing nucleotide triphosphate hydrolases"/>
    <property type="match status" value="1"/>
</dbReference>
<organism evidence="3 4">
    <name type="scientific">Halalkalibacter alkalisediminis</name>
    <dbReference type="NCBI Taxonomy" id="935616"/>
    <lineage>
        <taxon>Bacteria</taxon>
        <taxon>Bacillati</taxon>
        <taxon>Bacillota</taxon>
        <taxon>Bacilli</taxon>
        <taxon>Bacillales</taxon>
        <taxon>Bacillaceae</taxon>
        <taxon>Halalkalibacter</taxon>
    </lineage>
</organism>
<dbReference type="InterPro" id="IPR027417">
    <property type="entry name" value="P-loop_NTPase"/>
</dbReference>
<dbReference type="InterPro" id="IPR005021">
    <property type="entry name" value="Terminase_largesu-like"/>
</dbReference>
<keyword evidence="4" id="KW-1185">Reference proteome</keyword>
<dbReference type="PANTHER" id="PTHR41287:SF1">
    <property type="entry name" value="PROTEIN YMFN"/>
    <property type="match status" value="1"/>
</dbReference>
<name>A0ABV6NG20_9BACI</name>